<evidence type="ECO:0000256" key="1">
    <source>
        <dbReference type="SAM" id="MobiDB-lite"/>
    </source>
</evidence>
<gene>
    <name evidence="2" type="ORF">AJ80_01489</name>
</gene>
<keyword evidence="3" id="KW-1185">Reference proteome</keyword>
<organism evidence="2 3">
    <name type="scientific">Polytolypa hystricis (strain UAMH7299)</name>
    <dbReference type="NCBI Taxonomy" id="1447883"/>
    <lineage>
        <taxon>Eukaryota</taxon>
        <taxon>Fungi</taxon>
        <taxon>Dikarya</taxon>
        <taxon>Ascomycota</taxon>
        <taxon>Pezizomycotina</taxon>
        <taxon>Eurotiomycetes</taxon>
        <taxon>Eurotiomycetidae</taxon>
        <taxon>Onygenales</taxon>
        <taxon>Onygenales incertae sedis</taxon>
        <taxon>Polytolypa</taxon>
    </lineage>
</organism>
<proteinExistence type="predicted"/>
<dbReference type="OrthoDB" id="5414143at2759"/>
<sequence>MEPDFPRLSRRPGPEPLPTPPSSPRQRRQLLRESEDTDGLMTVETYIYRSDPYRSSTMPNPPPWPLAFNDPPCDALKLVQDSYSTILAILTRHGFTTTDAAIRLKAVHKPGYPRSQDTTLLLQILFHSEVPRHLGPAKDEIRDFFQHNSNSQDIHVEIARSDLVFQPSMFAIDAEDENIAHYQHIKDDLVALLQRELGEFWRLLCLCLVGRTEKKALPTIVVMVDSSAYADWSGLLYKMNLILRSQEKATFAVEFLPGLLPQITYTEDSEKGHPGVSYIGRLDTESPLEMGCSIAVCGEEGGGTMGGFLSLNSRGSTRKGFLTNYHVVRTLSASQEALAEADYFGLSPNGKITGGDVFYLAEKDIRATQKDAEDSIRGLQQQLEKFKSEQHDREVVGAHPSIRLQQGIENCEKTIKMYEAARKVVDSMPVTIGQVRFASGKALAKDKKRIMEWAFVELAESSQKLFKPNRMPTVPPSHEPSQYGINASVKVLASQPLDSFGKITRGSYFLKSGRTTGVTAGICNGVLATCNWCKEDRMRFDSQGNQVEIQSGSTEEFIIFSKRAHAAQHEQGEFCAAGDSGSLIINEMGEVCGLLYGAVSGLCGPVGDESFYVGAGLVMTMDEVIDSIKMKMSSQGLNDVPVVDLGS</sequence>
<feature type="compositionally biased region" description="Pro residues" evidence="1">
    <location>
        <begin position="14"/>
        <end position="23"/>
    </location>
</feature>
<dbReference type="EMBL" id="PDNA01000012">
    <property type="protein sequence ID" value="PGH26906.1"/>
    <property type="molecule type" value="Genomic_DNA"/>
</dbReference>
<evidence type="ECO:0000313" key="2">
    <source>
        <dbReference type="EMBL" id="PGH26906.1"/>
    </source>
</evidence>
<comment type="caution">
    <text evidence="2">The sequence shown here is derived from an EMBL/GenBank/DDBJ whole genome shotgun (WGS) entry which is preliminary data.</text>
</comment>
<reference evidence="2 3" key="1">
    <citation type="submission" date="2017-10" db="EMBL/GenBank/DDBJ databases">
        <title>Comparative genomics in systemic dimorphic fungi from Ajellomycetaceae.</title>
        <authorList>
            <person name="Munoz J.F."/>
            <person name="Mcewen J.G."/>
            <person name="Clay O.K."/>
            <person name="Cuomo C.A."/>
        </authorList>
    </citation>
    <scope>NUCLEOTIDE SEQUENCE [LARGE SCALE GENOMIC DNA]</scope>
    <source>
        <strain evidence="2 3">UAMH7299</strain>
    </source>
</reference>
<dbReference type="AlphaFoldDB" id="A0A2B7YZ03"/>
<protein>
    <submittedName>
        <fullName evidence="2">Uncharacterized protein</fullName>
    </submittedName>
</protein>
<name>A0A2B7YZ03_POLH7</name>
<dbReference type="Proteomes" id="UP000224634">
    <property type="component" value="Unassembled WGS sequence"/>
</dbReference>
<feature type="region of interest" description="Disordered" evidence="1">
    <location>
        <begin position="1"/>
        <end position="36"/>
    </location>
</feature>
<evidence type="ECO:0000313" key="3">
    <source>
        <dbReference type="Proteomes" id="UP000224634"/>
    </source>
</evidence>
<accession>A0A2B7YZ03</accession>